<name>A0A7C9HQ95_9DEIO</name>
<keyword evidence="3" id="KW-1185">Reference proteome</keyword>
<dbReference type="Proteomes" id="UP000483286">
    <property type="component" value="Unassembled WGS sequence"/>
</dbReference>
<evidence type="ECO:0000256" key="1">
    <source>
        <dbReference type="SAM" id="SignalP"/>
    </source>
</evidence>
<organism evidence="2 3">
    <name type="scientific">Deinococcus arboris</name>
    <dbReference type="NCBI Taxonomy" id="2682977"/>
    <lineage>
        <taxon>Bacteria</taxon>
        <taxon>Thermotogati</taxon>
        <taxon>Deinococcota</taxon>
        <taxon>Deinococci</taxon>
        <taxon>Deinococcales</taxon>
        <taxon>Deinococcaceae</taxon>
        <taxon>Deinococcus</taxon>
    </lineage>
</organism>
<dbReference type="RefSeq" id="WP_157458058.1">
    <property type="nucleotide sequence ID" value="NZ_WQLB01000004.1"/>
</dbReference>
<sequence>MPRSLLLLLGCAALLTGCMPAVLGPDMNALTLQPAGAAWTAQDVLTDSALPAAQVLPLLEAAQRAPVGSLIVACQRKGNVYGQCTHITRKLSEHDLTEETGLLGLGATLRPLESLSRRDLIFVLDSGVRAAHLPALQAEVQRLRGAPYQLNGQLDAFDCATYQNALQRAAGLPDAVPLDPRWQAHLPLGALTVSTNTLLWVGVREGLLPLP</sequence>
<dbReference type="PROSITE" id="PS51257">
    <property type="entry name" value="PROKAR_LIPOPROTEIN"/>
    <property type="match status" value="1"/>
</dbReference>
<evidence type="ECO:0000313" key="2">
    <source>
        <dbReference type="EMBL" id="MVN85989.1"/>
    </source>
</evidence>
<comment type="caution">
    <text evidence="2">The sequence shown here is derived from an EMBL/GenBank/DDBJ whole genome shotgun (WGS) entry which is preliminary data.</text>
</comment>
<gene>
    <name evidence="2" type="ORF">GO986_04345</name>
</gene>
<accession>A0A7C9HQ95</accession>
<keyword evidence="1" id="KW-0732">Signal</keyword>
<protein>
    <recommendedName>
        <fullName evidence="4">Lipoprotein</fullName>
    </recommendedName>
</protein>
<reference evidence="2 3" key="1">
    <citation type="submission" date="2019-12" db="EMBL/GenBank/DDBJ databases">
        <title>Deinococcus sp. HMF7620 Genome sequencing and assembly.</title>
        <authorList>
            <person name="Kang H."/>
            <person name="Kim H."/>
            <person name="Joh K."/>
        </authorList>
    </citation>
    <scope>NUCLEOTIDE SEQUENCE [LARGE SCALE GENOMIC DNA]</scope>
    <source>
        <strain evidence="2 3">HMF7620</strain>
    </source>
</reference>
<feature type="chain" id="PRO_5028951645" description="Lipoprotein" evidence="1">
    <location>
        <begin position="24"/>
        <end position="211"/>
    </location>
</feature>
<proteinExistence type="predicted"/>
<dbReference type="AlphaFoldDB" id="A0A7C9HQ95"/>
<evidence type="ECO:0008006" key="4">
    <source>
        <dbReference type="Google" id="ProtNLM"/>
    </source>
</evidence>
<feature type="signal peptide" evidence="1">
    <location>
        <begin position="1"/>
        <end position="23"/>
    </location>
</feature>
<dbReference type="EMBL" id="WQLB01000004">
    <property type="protein sequence ID" value="MVN85989.1"/>
    <property type="molecule type" value="Genomic_DNA"/>
</dbReference>
<evidence type="ECO:0000313" key="3">
    <source>
        <dbReference type="Proteomes" id="UP000483286"/>
    </source>
</evidence>